<gene>
    <name evidence="2" type="ORF">AT727_14080</name>
    <name evidence="1" type="ORF">DPCES_0895</name>
</gene>
<evidence type="ECO:0000313" key="1">
    <source>
        <dbReference type="EMBL" id="CDX00782.1"/>
    </source>
</evidence>
<accession>A0A098AXD8</accession>
<dbReference type="EMBL" id="LK996017">
    <property type="protein sequence ID" value="CDX00782.1"/>
    <property type="molecule type" value="Genomic_DNA"/>
</dbReference>
<evidence type="ECO:0000313" key="3">
    <source>
        <dbReference type="Proteomes" id="UP000054623"/>
    </source>
</evidence>
<dbReference type="EMBL" id="LOCK01000094">
    <property type="protein sequence ID" value="KTE89149.1"/>
    <property type="molecule type" value="Genomic_DNA"/>
</dbReference>
<dbReference type="AlphaFoldDB" id="A0A098AXD8"/>
<reference evidence="1" key="1">
    <citation type="submission" date="2014-07" db="EMBL/GenBank/DDBJ databases">
        <authorList>
            <person name="Hornung V.Bastian."/>
        </authorList>
    </citation>
    <scope>NUCLEOTIDE SEQUENCE</scope>
    <source>
        <strain evidence="1">PCE-S</strain>
    </source>
</reference>
<sequence length="69" mass="8477">MHEWYYEMIFKRKSFHRFSGTSLLSGDEIKEIQNHIQCLQPLILWQLKENRQRGDFNHCSGFNRRNYSL</sequence>
<evidence type="ECO:0000313" key="2">
    <source>
        <dbReference type="EMBL" id="KTE89149.1"/>
    </source>
</evidence>
<proteinExistence type="predicted"/>
<dbReference type="Proteomes" id="UP000054623">
    <property type="component" value="Unassembled WGS sequence"/>
</dbReference>
<name>A0A098AXD8_DESHA</name>
<organism evidence="1">
    <name type="scientific">Desulfitobacterium hafniense</name>
    <name type="common">Desulfitobacterium frappieri</name>
    <dbReference type="NCBI Taxonomy" id="49338"/>
    <lineage>
        <taxon>Bacteria</taxon>
        <taxon>Bacillati</taxon>
        <taxon>Bacillota</taxon>
        <taxon>Clostridia</taxon>
        <taxon>Eubacteriales</taxon>
        <taxon>Desulfitobacteriaceae</taxon>
        <taxon>Desulfitobacterium</taxon>
    </lineage>
</organism>
<reference evidence="2 3" key="2">
    <citation type="submission" date="2015-12" db="EMBL/GenBank/DDBJ databases">
        <title>Draft Genome Sequence of Desulfitobacterium hafniense Strain DH, a Sulfate-reducing Bacterium Isolated from Paddy Soils.</title>
        <authorList>
            <person name="Bao P."/>
            <person name="Zhang X."/>
            <person name="Li G."/>
        </authorList>
    </citation>
    <scope>NUCLEOTIDE SEQUENCE [LARGE SCALE GENOMIC DNA]</scope>
    <source>
        <strain evidence="2 3">DH</strain>
    </source>
</reference>
<protein>
    <submittedName>
        <fullName evidence="1">Uncharacterized protein</fullName>
    </submittedName>
</protein>